<comment type="similarity">
    <text evidence="1">Belongs to the histone deacetylase family.</text>
</comment>
<dbReference type="GO" id="GO:0040029">
    <property type="term" value="P:epigenetic regulation of gene expression"/>
    <property type="evidence" value="ECO:0007669"/>
    <property type="project" value="TreeGrafter"/>
</dbReference>
<dbReference type="InterPro" id="IPR023801">
    <property type="entry name" value="His_deacetylse_dom"/>
</dbReference>
<protein>
    <submittedName>
        <fullName evidence="3">Acetoin utilization deacetylase AcuC-like enzyme</fullName>
    </submittedName>
</protein>
<evidence type="ECO:0000259" key="2">
    <source>
        <dbReference type="Pfam" id="PF00850"/>
    </source>
</evidence>
<organism evidence="3 4">
    <name type="scientific">Alkalispirillum mobile</name>
    <dbReference type="NCBI Taxonomy" id="85925"/>
    <lineage>
        <taxon>Bacteria</taxon>
        <taxon>Pseudomonadati</taxon>
        <taxon>Pseudomonadota</taxon>
        <taxon>Gammaproteobacteria</taxon>
        <taxon>Chromatiales</taxon>
        <taxon>Ectothiorhodospiraceae</taxon>
        <taxon>Alkalispirillum</taxon>
    </lineage>
</organism>
<dbReference type="InterPro" id="IPR000286">
    <property type="entry name" value="HDACs"/>
</dbReference>
<dbReference type="PRINTS" id="PR01270">
    <property type="entry name" value="HDASUPER"/>
</dbReference>
<proteinExistence type="inferred from homology"/>
<dbReference type="GO" id="GO:0004407">
    <property type="term" value="F:histone deacetylase activity"/>
    <property type="evidence" value="ECO:0007669"/>
    <property type="project" value="TreeGrafter"/>
</dbReference>
<dbReference type="CDD" id="cd11599">
    <property type="entry name" value="HDAC_classII_2"/>
    <property type="match status" value="1"/>
</dbReference>
<dbReference type="Pfam" id="PF00850">
    <property type="entry name" value="Hist_deacetyl"/>
    <property type="match status" value="1"/>
</dbReference>
<dbReference type="EMBL" id="RCDA01000001">
    <property type="protein sequence ID" value="RLK51412.1"/>
    <property type="molecule type" value="Genomic_DNA"/>
</dbReference>
<evidence type="ECO:0000313" key="3">
    <source>
        <dbReference type="EMBL" id="RLK51412.1"/>
    </source>
</evidence>
<evidence type="ECO:0000313" key="4">
    <source>
        <dbReference type="Proteomes" id="UP000275461"/>
    </source>
</evidence>
<dbReference type="OrthoDB" id="9808367at2"/>
<dbReference type="Proteomes" id="UP000275461">
    <property type="component" value="Unassembled WGS sequence"/>
</dbReference>
<reference evidence="3 4" key="1">
    <citation type="submission" date="2018-10" db="EMBL/GenBank/DDBJ databases">
        <title>Genomic Encyclopedia of Type Strains, Phase IV (KMG-IV): sequencing the most valuable type-strain genomes for metagenomic binning, comparative biology and taxonomic classification.</title>
        <authorList>
            <person name="Goeker M."/>
        </authorList>
    </citation>
    <scope>NUCLEOTIDE SEQUENCE [LARGE SCALE GENOMIC DNA]</scope>
    <source>
        <strain evidence="3 4">DSM 12769</strain>
    </source>
</reference>
<accession>A0A498C6R0</accession>
<comment type="caution">
    <text evidence="3">The sequence shown here is derived from an EMBL/GenBank/DDBJ whole genome shotgun (WGS) entry which is preliminary data.</text>
</comment>
<evidence type="ECO:0000256" key="1">
    <source>
        <dbReference type="ARBA" id="ARBA00005947"/>
    </source>
</evidence>
<dbReference type="AlphaFoldDB" id="A0A498C6R0"/>
<sequence>MTTWLITHPACLEHDTGAGHPESIQRLQTILNALQSSTFEFMIRESAPRAEIEQLTRVHDADYVRDILARIPDQGQSFIDNDTVVCPATGEAALRAAGAVCHAVDAVVGGQAQKAFCAVRPPGHHAEPDQAMGFCFFNNIAVGAAQAIAVHGLERVAIMDFDVHHGNGTQSIAERHPQMLYLSTHQAPLFPGTGDPSETGQGNICNATLEDGDGSDAFRYQFEERILPALHRFKPQLVMISAGFDAHRSDPLATLRLDETDFAWATRELVAIARKYCDGKVVSALEGGYSLNAVGRCASAHVEALMM</sequence>
<keyword evidence="4" id="KW-1185">Reference proteome</keyword>
<feature type="domain" description="Histone deacetylase" evidence="2">
    <location>
        <begin position="20"/>
        <end position="305"/>
    </location>
</feature>
<dbReference type="PANTHER" id="PTHR10625">
    <property type="entry name" value="HISTONE DEACETYLASE HDAC1-RELATED"/>
    <property type="match status" value="1"/>
</dbReference>
<dbReference type="InterPro" id="IPR037138">
    <property type="entry name" value="His_deacetylse_dom_sf"/>
</dbReference>
<gene>
    <name evidence="3" type="ORF">DFR31_1348</name>
</gene>
<dbReference type="SUPFAM" id="SSF52768">
    <property type="entry name" value="Arginase/deacetylase"/>
    <property type="match status" value="1"/>
</dbReference>
<dbReference type="Gene3D" id="3.40.800.20">
    <property type="entry name" value="Histone deacetylase domain"/>
    <property type="match status" value="1"/>
</dbReference>
<dbReference type="RefSeq" id="WP_121441827.1">
    <property type="nucleotide sequence ID" value="NZ_RCDA01000001.1"/>
</dbReference>
<dbReference type="PANTHER" id="PTHR10625:SF10">
    <property type="entry name" value="HISTONE DEACETYLASE HDAC1"/>
    <property type="match status" value="1"/>
</dbReference>
<dbReference type="InterPro" id="IPR023696">
    <property type="entry name" value="Ureohydrolase_dom_sf"/>
</dbReference>
<name>A0A498C6R0_9GAMM</name>